<comment type="function">
    <text evidence="10">Catalyzes the reversible formation of acyl-phosphate (acyl-PO(4)) from acyl-[acyl-carrier-protein] (acyl-ACP). This enzyme utilizes acyl-ACP as fatty acyl donor, but not acyl-CoA.</text>
</comment>
<dbReference type="EC" id="2.3.1.274" evidence="8 10"/>
<dbReference type="KEGG" id="plei:Q9312_02045"/>
<dbReference type="RefSeq" id="WP_309202860.1">
    <property type="nucleotide sequence ID" value="NZ_CP133548.1"/>
</dbReference>
<evidence type="ECO:0000256" key="5">
    <source>
        <dbReference type="ARBA" id="ARBA00023098"/>
    </source>
</evidence>
<dbReference type="Pfam" id="PF02504">
    <property type="entry name" value="FA_synthesis"/>
    <property type="match status" value="1"/>
</dbReference>
<comment type="pathway">
    <text evidence="10">Lipid metabolism; phospholipid metabolism.</text>
</comment>
<keyword evidence="5 10" id="KW-0443">Lipid metabolism</keyword>
<keyword evidence="3 10" id="KW-0444">Lipid biosynthesis</keyword>
<dbReference type="GO" id="GO:0043811">
    <property type="term" value="F:phosphate:acyl-[acyl carrier protein] acyltransferase activity"/>
    <property type="evidence" value="ECO:0007669"/>
    <property type="project" value="UniProtKB-UniRule"/>
</dbReference>
<dbReference type="AlphaFoldDB" id="A0AA51X7B7"/>
<dbReference type="NCBIfam" id="TIGR00182">
    <property type="entry name" value="plsX"/>
    <property type="match status" value="1"/>
</dbReference>
<evidence type="ECO:0000256" key="9">
    <source>
        <dbReference type="ARBA" id="ARBA00046608"/>
    </source>
</evidence>
<keyword evidence="11" id="KW-0012">Acyltransferase</keyword>
<evidence type="ECO:0000256" key="4">
    <source>
        <dbReference type="ARBA" id="ARBA00022679"/>
    </source>
</evidence>
<sequence length="340" mass="36251">MKPIHLAIDCMGGDFGPPVIVAAAIIALRENPSLKLSLFGQQAAIQQELAGASDKLLSRITLVHCEEVVEMDDKPSVALRGKKQSSMRLALNAVRDEAVDGCVSAGNTGALMALARFVLKMIPGIDRPAIITAVPTESGHTYMLDLGANVDCDSETLFQFGIMGSVLCAANDALKAPRVGLLNIGEEEIKGNDQVKQAAKLLSECAEVNYVGFIEGNDIFKGKCDVVVTDGFTGNNVLKASEGIVRLLGMKLKAVFEANRLNKLVGLIIRPILKSFKKEIDPDRYNGATLIGLKGIVIKSHGGASVKATVHAIEEAIKEVNHSVPSKIAEEVEKLVNSRT</sequence>
<comment type="similarity">
    <text evidence="10">Belongs to the PlsX family.</text>
</comment>
<evidence type="ECO:0000256" key="2">
    <source>
        <dbReference type="ARBA" id="ARBA00022490"/>
    </source>
</evidence>
<keyword evidence="2 10" id="KW-0963">Cytoplasm</keyword>
<comment type="subunit">
    <text evidence="9 10">Homodimer. Probably interacts with PlsY.</text>
</comment>
<dbReference type="GO" id="GO:0005737">
    <property type="term" value="C:cytoplasm"/>
    <property type="evidence" value="ECO:0007669"/>
    <property type="project" value="UniProtKB-SubCell"/>
</dbReference>
<name>A0AA51X7B7_9GAMM</name>
<dbReference type="PANTHER" id="PTHR30100:SF1">
    <property type="entry name" value="PHOSPHATE ACYLTRANSFERASE"/>
    <property type="match status" value="1"/>
</dbReference>
<evidence type="ECO:0000256" key="10">
    <source>
        <dbReference type="HAMAP-Rule" id="MF_00019"/>
    </source>
</evidence>
<dbReference type="InterPro" id="IPR003664">
    <property type="entry name" value="FA_synthesis"/>
</dbReference>
<evidence type="ECO:0000256" key="3">
    <source>
        <dbReference type="ARBA" id="ARBA00022516"/>
    </source>
</evidence>
<comment type="subcellular location">
    <subcellularLocation>
        <location evidence="10">Cytoplasm</location>
    </subcellularLocation>
    <text evidence="10">Associated with the membrane possibly through PlsY.</text>
</comment>
<keyword evidence="12" id="KW-1185">Reference proteome</keyword>
<evidence type="ECO:0000256" key="6">
    <source>
        <dbReference type="ARBA" id="ARBA00023209"/>
    </source>
</evidence>
<keyword evidence="7 10" id="KW-1208">Phospholipid metabolism</keyword>
<dbReference type="InterPro" id="IPR012281">
    <property type="entry name" value="Phospholipid_synth_PlsX-like"/>
</dbReference>
<dbReference type="EMBL" id="CP133548">
    <property type="protein sequence ID" value="WMS87716.1"/>
    <property type="molecule type" value="Genomic_DNA"/>
</dbReference>
<dbReference type="Proteomes" id="UP001239782">
    <property type="component" value="Chromosome"/>
</dbReference>
<dbReference type="PANTHER" id="PTHR30100">
    <property type="entry name" value="FATTY ACID/PHOSPHOLIPID SYNTHESIS PROTEIN PLSX"/>
    <property type="match status" value="1"/>
</dbReference>
<dbReference type="HAMAP" id="MF_00019">
    <property type="entry name" value="PlsX"/>
    <property type="match status" value="1"/>
</dbReference>
<dbReference type="PIRSF" id="PIRSF002465">
    <property type="entry name" value="Phsphlp_syn_PlsX"/>
    <property type="match status" value="1"/>
</dbReference>
<gene>
    <name evidence="10 11" type="primary">plsX</name>
    <name evidence="11" type="ORF">Q9312_02045</name>
</gene>
<evidence type="ECO:0000313" key="12">
    <source>
        <dbReference type="Proteomes" id="UP001239782"/>
    </source>
</evidence>
<reference evidence="11 12" key="1">
    <citation type="submission" date="2023-08" db="EMBL/GenBank/DDBJ databases">
        <title>Pleionea litopenaei sp. nov., isolated from stomach of juvenile Litopenaeus vannamei.</title>
        <authorList>
            <person name="Rho A.M."/>
            <person name="Hwang C.Y."/>
        </authorList>
    </citation>
    <scope>NUCLEOTIDE SEQUENCE [LARGE SCALE GENOMIC DNA]</scope>
    <source>
        <strain evidence="11 12">HL-JVS1</strain>
    </source>
</reference>
<evidence type="ECO:0000256" key="8">
    <source>
        <dbReference type="ARBA" id="ARBA00024069"/>
    </source>
</evidence>
<dbReference type="GO" id="GO:0006633">
    <property type="term" value="P:fatty acid biosynthetic process"/>
    <property type="evidence" value="ECO:0007669"/>
    <property type="project" value="UniProtKB-UniRule"/>
</dbReference>
<keyword evidence="4 10" id="KW-0808">Transferase</keyword>
<comment type="catalytic activity">
    <reaction evidence="1 10">
        <text>a fatty acyl-[ACP] + phosphate = an acyl phosphate + holo-[ACP]</text>
        <dbReference type="Rhea" id="RHEA:42292"/>
        <dbReference type="Rhea" id="RHEA-COMP:9685"/>
        <dbReference type="Rhea" id="RHEA-COMP:14125"/>
        <dbReference type="ChEBI" id="CHEBI:43474"/>
        <dbReference type="ChEBI" id="CHEBI:59918"/>
        <dbReference type="ChEBI" id="CHEBI:64479"/>
        <dbReference type="ChEBI" id="CHEBI:138651"/>
        <dbReference type="EC" id="2.3.1.274"/>
    </reaction>
</comment>
<keyword evidence="6 10" id="KW-0594">Phospholipid biosynthesis</keyword>
<evidence type="ECO:0000256" key="1">
    <source>
        <dbReference type="ARBA" id="ARBA00001232"/>
    </source>
</evidence>
<dbReference type="SUPFAM" id="SSF53659">
    <property type="entry name" value="Isocitrate/Isopropylmalate dehydrogenase-like"/>
    <property type="match status" value="1"/>
</dbReference>
<dbReference type="GO" id="GO:0008654">
    <property type="term" value="P:phospholipid biosynthetic process"/>
    <property type="evidence" value="ECO:0007669"/>
    <property type="project" value="UniProtKB-KW"/>
</dbReference>
<accession>A0AA51X7B7</accession>
<organism evidence="11 12">
    <name type="scientific">Pleionea litopenaei</name>
    <dbReference type="NCBI Taxonomy" id="3070815"/>
    <lineage>
        <taxon>Bacteria</taxon>
        <taxon>Pseudomonadati</taxon>
        <taxon>Pseudomonadota</taxon>
        <taxon>Gammaproteobacteria</taxon>
        <taxon>Oceanospirillales</taxon>
        <taxon>Pleioneaceae</taxon>
        <taxon>Pleionea</taxon>
    </lineage>
</organism>
<proteinExistence type="inferred from homology"/>
<dbReference type="Gene3D" id="3.40.718.10">
    <property type="entry name" value="Isopropylmalate Dehydrogenase"/>
    <property type="match status" value="1"/>
</dbReference>
<evidence type="ECO:0000256" key="7">
    <source>
        <dbReference type="ARBA" id="ARBA00023264"/>
    </source>
</evidence>
<protein>
    <recommendedName>
        <fullName evidence="8 10">Phosphate acyltransferase</fullName>
        <ecNumber evidence="8 10">2.3.1.274</ecNumber>
    </recommendedName>
    <alternativeName>
        <fullName evidence="10">Acyl-ACP phosphotransacylase</fullName>
    </alternativeName>
    <alternativeName>
        <fullName evidence="10">Acyl-[acyl-carrier-protein]--phosphate acyltransferase</fullName>
    </alternativeName>
    <alternativeName>
        <fullName evidence="10">Phosphate-acyl-ACP acyltransferase</fullName>
    </alternativeName>
</protein>
<evidence type="ECO:0000313" key="11">
    <source>
        <dbReference type="EMBL" id="WMS87716.1"/>
    </source>
</evidence>